<keyword evidence="6 8" id="KW-1133">Transmembrane helix</keyword>
<dbReference type="PANTHER" id="PTHR30269">
    <property type="entry name" value="TRANSMEMBRANE PROTEIN YFCA"/>
    <property type="match status" value="1"/>
</dbReference>
<keyword evidence="5 8" id="KW-0812">Transmembrane</keyword>
<accession>A0A8J6UHJ5</accession>
<dbReference type="Proteomes" id="UP000632828">
    <property type="component" value="Unassembled WGS sequence"/>
</dbReference>
<dbReference type="PANTHER" id="PTHR30269:SF37">
    <property type="entry name" value="MEMBRANE TRANSPORTER PROTEIN"/>
    <property type="match status" value="1"/>
</dbReference>
<organism evidence="9 10">
    <name type="scientific">Pelovirga terrestris</name>
    <dbReference type="NCBI Taxonomy" id="2771352"/>
    <lineage>
        <taxon>Bacteria</taxon>
        <taxon>Pseudomonadati</taxon>
        <taxon>Thermodesulfobacteriota</taxon>
        <taxon>Desulfuromonadia</taxon>
        <taxon>Geobacterales</taxon>
        <taxon>Geobacteraceae</taxon>
        <taxon>Pelovirga</taxon>
    </lineage>
</organism>
<protein>
    <recommendedName>
        <fullName evidence="8">Probable membrane transporter protein</fullName>
    </recommendedName>
</protein>
<evidence type="ECO:0000256" key="7">
    <source>
        <dbReference type="ARBA" id="ARBA00023136"/>
    </source>
</evidence>
<keyword evidence="3" id="KW-0813">Transport</keyword>
<evidence type="ECO:0000313" key="9">
    <source>
        <dbReference type="EMBL" id="MBD1401548.1"/>
    </source>
</evidence>
<feature type="transmembrane region" description="Helical" evidence="8">
    <location>
        <begin position="94"/>
        <end position="111"/>
    </location>
</feature>
<proteinExistence type="inferred from homology"/>
<name>A0A8J6UHJ5_9BACT</name>
<feature type="transmembrane region" description="Helical" evidence="8">
    <location>
        <begin position="174"/>
        <end position="204"/>
    </location>
</feature>
<feature type="transmembrane region" description="Helical" evidence="8">
    <location>
        <begin position="65"/>
        <end position="88"/>
    </location>
</feature>
<evidence type="ECO:0000256" key="6">
    <source>
        <dbReference type="ARBA" id="ARBA00022989"/>
    </source>
</evidence>
<feature type="transmembrane region" description="Helical" evidence="8">
    <location>
        <begin position="216"/>
        <end position="234"/>
    </location>
</feature>
<gene>
    <name evidence="9" type="ORF">ICT70_12830</name>
</gene>
<dbReference type="EMBL" id="JACWUN010000016">
    <property type="protein sequence ID" value="MBD1401548.1"/>
    <property type="molecule type" value="Genomic_DNA"/>
</dbReference>
<evidence type="ECO:0000256" key="5">
    <source>
        <dbReference type="ARBA" id="ARBA00022692"/>
    </source>
</evidence>
<feature type="transmembrane region" description="Helical" evidence="8">
    <location>
        <begin position="28"/>
        <end position="53"/>
    </location>
</feature>
<dbReference type="Pfam" id="PF01925">
    <property type="entry name" value="TauE"/>
    <property type="match status" value="1"/>
</dbReference>
<dbReference type="InterPro" id="IPR052017">
    <property type="entry name" value="TSUP"/>
</dbReference>
<dbReference type="RefSeq" id="WP_191157269.1">
    <property type="nucleotide sequence ID" value="NZ_JACWUN010000016.1"/>
</dbReference>
<dbReference type="AlphaFoldDB" id="A0A8J6UHJ5"/>
<keyword evidence="10" id="KW-1185">Reference proteome</keyword>
<evidence type="ECO:0000256" key="1">
    <source>
        <dbReference type="ARBA" id="ARBA00004651"/>
    </source>
</evidence>
<dbReference type="InterPro" id="IPR002781">
    <property type="entry name" value="TM_pro_TauE-like"/>
</dbReference>
<comment type="subcellular location">
    <subcellularLocation>
        <location evidence="1 8">Cell membrane</location>
        <topology evidence="1 8">Multi-pass membrane protein</topology>
    </subcellularLocation>
</comment>
<comment type="similarity">
    <text evidence="2 8">Belongs to the 4-toluene sulfonate uptake permease (TSUP) (TC 2.A.102) family.</text>
</comment>
<dbReference type="GO" id="GO:0005886">
    <property type="term" value="C:plasma membrane"/>
    <property type="evidence" value="ECO:0007669"/>
    <property type="project" value="UniProtKB-SubCell"/>
</dbReference>
<evidence type="ECO:0000256" key="8">
    <source>
        <dbReference type="RuleBase" id="RU363041"/>
    </source>
</evidence>
<comment type="caution">
    <text evidence="9">The sequence shown here is derived from an EMBL/GenBank/DDBJ whole genome shotgun (WGS) entry which is preliminary data.</text>
</comment>
<feature type="transmembrane region" description="Helical" evidence="8">
    <location>
        <begin position="123"/>
        <end position="143"/>
    </location>
</feature>
<evidence type="ECO:0000256" key="3">
    <source>
        <dbReference type="ARBA" id="ARBA00022448"/>
    </source>
</evidence>
<evidence type="ECO:0000256" key="4">
    <source>
        <dbReference type="ARBA" id="ARBA00022475"/>
    </source>
</evidence>
<keyword evidence="7 8" id="KW-0472">Membrane</keyword>
<sequence length="237" mass="25098">MNGELLLIIVAFFTSTLTAVVGLGGGLLLLALMTMILPPIAVIPVHGMVQLCSNLSRAWFGRSELVIGLLVPFVVGVILGGSCGLPVLQSFPATALPLPLGLFILLLTWLPQGPATLKLPGKFFTLGLVNGFITLFVGATGPLNMPVLLRHGLSSSQAVATMAALMTAVHLVKIAIFGLIGFAFASYLPLIAGMVISVTAGSWFGTRIRRRAPGDVLRWVIKFLLTVLALRMIWMAI</sequence>
<evidence type="ECO:0000313" key="10">
    <source>
        <dbReference type="Proteomes" id="UP000632828"/>
    </source>
</evidence>
<keyword evidence="4 8" id="KW-1003">Cell membrane</keyword>
<reference evidence="9" key="1">
    <citation type="submission" date="2020-09" db="EMBL/GenBank/DDBJ databases">
        <title>Pelobacter alkaliphilus sp. nov., a novel anaerobic arsenate-reducing bacterium from terrestrial mud volcano.</title>
        <authorList>
            <person name="Khomyakova M.A."/>
            <person name="Merkel A.Y."/>
            <person name="Slobodkin A.I."/>
        </authorList>
    </citation>
    <scope>NUCLEOTIDE SEQUENCE</scope>
    <source>
        <strain evidence="9">M08fum</strain>
    </source>
</reference>
<evidence type="ECO:0000256" key="2">
    <source>
        <dbReference type="ARBA" id="ARBA00009142"/>
    </source>
</evidence>